<gene>
    <name evidence="3" type="ORF">Phou_061400</name>
</gene>
<dbReference type="Gene3D" id="1.10.101.10">
    <property type="entry name" value="PGBD-like superfamily/PGBD"/>
    <property type="match status" value="1"/>
</dbReference>
<keyword evidence="4" id="KW-1185">Reference proteome</keyword>
<sequence>MNRLWRAGRVTGGVVLVAAAVAGAAIGFGGGPQPDTSGAAPVAKTTSVTRTTLTQTRPVNGVLDYGNPETVTGHREGVVTWLPAPGTVIRRGQAVYKVDNRPVPLFHGALPLYRPIQFGATGDDVKEVEQNLAALGYAGMTVDNTFTAATATAVRRWQESLGYPETGVVSPTDVVLTAAEMRVTAVSAHLGDAAGNAILTYTGTTRQVRIALDVNLQSLAKVGATAPVTLPNSKTVAGTVATVGSVATASNESGSGANGGNGNSGGGGQNPTATIEVTVTIADQSALGTLDQAPVSVKLVSASVQNVLTVPVGALVALDGGGYGVEVVTGSTRRYVPVQLGMFASGRVQITGEGITEGTLVGVAS</sequence>
<evidence type="ECO:0000256" key="1">
    <source>
        <dbReference type="SAM" id="MobiDB-lite"/>
    </source>
</evidence>
<dbReference type="InterPro" id="IPR036366">
    <property type="entry name" value="PGBDSf"/>
</dbReference>
<evidence type="ECO:0000313" key="3">
    <source>
        <dbReference type="EMBL" id="GFJ81960.1"/>
    </source>
</evidence>
<dbReference type="InterPro" id="IPR036365">
    <property type="entry name" value="PGBD-like_sf"/>
</dbReference>
<feature type="region of interest" description="Disordered" evidence="1">
    <location>
        <begin position="249"/>
        <end position="271"/>
    </location>
</feature>
<reference evidence="3 4" key="2">
    <citation type="submission" date="2020-03" db="EMBL/GenBank/DDBJ databases">
        <authorList>
            <person name="Ichikawa N."/>
            <person name="Kimura A."/>
            <person name="Kitahashi Y."/>
            <person name="Uohara A."/>
        </authorList>
    </citation>
    <scope>NUCLEOTIDE SEQUENCE [LARGE SCALE GENOMIC DNA]</scope>
    <source>
        <strain evidence="3 4">NBRC 108639</strain>
    </source>
</reference>
<evidence type="ECO:0000313" key="4">
    <source>
        <dbReference type="Proteomes" id="UP000482800"/>
    </source>
</evidence>
<comment type="caution">
    <text evidence="3">The sequence shown here is derived from an EMBL/GenBank/DDBJ whole genome shotgun (WGS) entry which is preliminary data.</text>
</comment>
<dbReference type="InterPro" id="IPR002477">
    <property type="entry name" value="Peptidoglycan-bd-like"/>
</dbReference>
<reference evidence="3 4" key="1">
    <citation type="submission" date="2020-03" db="EMBL/GenBank/DDBJ databases">
        <title>Whole genome shotgun sequence of Phytohabitans houttuyneae NBRC 108639.</title>
        <authorList>
            <person name="Komaki H."/>
            <person name="Tamura T."/>
        </authorList>
    </citation>
    <scope>NUCLEOTIDE SEQUENCE [LARGE SCALE GENOMIC DNA]</scope>
    <source>
        <strain evidence="3 4">NBRC 108639</strain>
    </source>
</reference>
<dbReference type="SUPFAM" id="SSF47090">
    <property type="entry name" value="PGBD-like"/>
    <property type="match status" value="1"/>
</dbReference>
<feature type="compositionally biased region" description="Gly residues" evidence="1">
    <location>
        <begin position="256"/>
        <end position="269"/>
    </location>
</feature>
<protein>
    <submittedName>
        <fullName evidence="3">Peptidoglycan-binding protein</fullName>
    </submittedName>
</protein>
<name>A0A6V8KET4_9ACTN</name>
<organism evidence="3 4">
    <name type="scientific">Phytohabitans houttuyneae</name>
    <dbReference type="NCBI Taxonomy" id="1076126"/>
    <lineage>
        <taxon>Bacteria</taxon>
        <taxon>Bacillati</taxon>
        <taxon>Actinomycetota</taxon>
        <taxon>Actinomycetes</taxon>
        <taxon>Micromonosporales</taxon>
        <taxon>Micromonosporaceae</taxon>
    </lineage>
</organism>
<feature type="domain" description="Peptidoglycan binding-like" evidence="2">
    <location>
        <begin position="121"/>
        <end position="171"/>
    </location>
</feature>
<evidence type="ECO:0000259" key="2">
    <source>
        <dbReference type="Pfam" id="PF01471"/>
    </source>
</evidence>
<dbReference type="EMBL" id="BLPF01000002">
    <property type="protein sequence ID" value="GFJ81960.1"/>
    <property type="molecule type" value="Genomic_DNA"/>
</dbReference>
<dbReference type="Pfam" id="PF01471">
    <property type="entry name" value="PG_binding_1"/>
    <property type="match status" value="1"/>
</dbReference>
<dbReference type="Gene3D" id="2.40.420.20">
    <property type="match status" value="1"/>
</dbReference>
<dbReference type="Proteomes" id="UP000482800">
    <property type="component" value="Unassembled WGS sequence"/>
</dbReference>
<dbReference type="RefSeq" id="WP_173061852.1">
    <property type="nucleotide sequence ID" value="NZ_BAABGO010000042.1"/>
</dbReference>
<dbReference type="AlphaFoldDB" id="A0A6V8KET4"/>
<proteinExistence type="predicted"/>
<accession>A0A6V8KET4</accession>